<dbReference type="Pfam" id="PF00775">
    <property type="entry name" value="Dioxygenase_C"/>
    <property type="match status" value="1"/>
</dbReference>
<dbReference type="RefSeq" id="WP_123692398.1">
    <property type="nucleotide sequence ID" value="NZ_AP019700.1"/>
</dbReference>
<name>A0A3N1L4Z4_9PROT</name>
<evidence type="ECO:0000259" key="4">
    <source>
        <dbReference type="PROSITE" id="PS00083"/>
    </source>
</evidence>
<dbReference type="Gene3D" id="2.60.130.10">
    <property type="entry name" value="Aromatic compound dioxygenase"/>
    <property type="match status" value="1"/>
</dbReference>
<evidence type="ECO:0000313" key="5">
    <source>
        <dbReference type="EMBL" id="ROP84455.1"/>
    </source>
</evidence>
<evidence type="ECO:0000256" key="2">
    <source>
        <dbReference type="ARBA" id="ARBA00022964"/>
    </source>
</evidence>
<reference evidence="5 6" key="1">
    <citation type="submission" date="2018-11" db="EMBL/GenBank/DDBJ databases">
        <title>Genomic Encyclopedia of Type Strains, Phase IV (KMG-IV): sequencing the most valuable type-strain genomes for metagenomic binning, comparative biology and taxonomic classification.</title>
        <authorList>
            <person name="Goeker M."/>
        </authorList>
    </citation>
    <scope>NUCLEOTIDE SEQUENCE [LARGE SCALE GENOMIC DNA]</scope>
    <source>
        <strain evidence="5 6">DSM 5900</strain>
    </source>
</reference>
<accession>A0A3N1L4Z4</accession>
<dbReference type="GO" id="GO:0008199">
    <property type="term" value="F:ferric iron binding"/>
    <property type="evidence" value="ECO:0007669"/>
    <property type="project" value="InterPro"/>
</dbReference>
<dbReference type="InterPro" id="IPR012786">
    <property type="entry name" value="Protocat_dOase_a"/>
</dbReference>
<dbReference type="SUPFAM" id="SSF49482">
    <property type="entry name" value="Aromatic compound dioxygenase"/>
    <property type="match status" value="1"/>
</dbReference>
<organism evidence="5 6">
    <name type="scientific">Stella humosa</name>
    <dbReference type="NCBI Taxonomy" id="94"/>
    <lineage>
        <taxon>Bacteria</taxon>
        <taxon>Pseudomonadati</taxon>
        <taxon>Pseudomonadota</taxon>
        <taxon>Alphaproteobacteria</taxon>
        <taxon>Rhodospirillales</taxon>
        <taxon>Stellaceae</taxon>
        <taxon>Stella</taxon>
    </lineage>
</organism>
<dbReference type="CDD" id="cd03463">
    <property type="entry name" value="3_4-PCD_alpha"/>
    <property type="match status" value="1"/>
</dbReference>
<dbReference type="Proteomes" id="UP000278222">
    <property type="component" value="Unassembled WGS sequence"/>
</dbReference>
<keyword evidence="3" id="KW-0560">Oxidoreductase</keyword>
<comment type="similarity">
    <text evidence="1">Belongs to the intradiol ring-cleavage dioxygenase family.</text>
</comment>
<dbReference type="PANTHER" id="PTHR33711">
    <property type="entry name" value="DIOXYGENASE, PUTATIVE (AFU_ORTHOLOGUE AFUA_2G02910)-RELATED"/>
    <property type="match status" value="1"/>
</dbReference>
<keyword evidence="6" id="KW-1185">Reference proteome</keyword>
<dbReference type="InterPro" id="IPR050770">
    <property type="entry name" value="Intradiol_RC_Dioxygenase"/>
</dbReference>
<dbReference type="PANTHER" id="PTHR33711:SF9">
    <property type="entry name" value="PROTOCATECHUATE 3,4-DIOXYGENASE ALPHA CHAIN"/>
    <property type="match status" value="1"/>
</dbReference>
<dbReference type="EMBL" id="RJKX01000015">
    <property type="protein sequence ID" value="ROP84455.1"/>
    <property type="molecule type" value="Genomic_DNA"/>
</dbReference>
<proteinExistence type="inferred from homology"/>
<protein>
    <submittedName>
        <fullName evidence="5">Protocatechuate 3,4-dioxygenase alpha subunit</fullName>
    </submittedName>
</protein>
<dbReference type="AlphaFoldDB" id="A0A3N1L4Z4"/>
<dbReference type="NCBIfam" id="TIGR02423">
    <property type="entry name" value="protocat_alph"/>
    <property type="match status" value="1"/>
</dbReference>
<gene>
    <name evidence="5" type="ORF">EDC65_3808</name>
</gene>
<evidence type="ECO:0000256" key="1">
    <source>
        <dbReference type="ARBA" id="ARBA00007825"/>
    </source>
</evidence>
<feature type="domain" description="Intradiol ring-cleavage dioxygenases" evidence="4">
    <location>
        <begin position="38"/>
        <end position="66"/>
    </location>
</feature>
<dbReference type="OrthoDB" id="9805815at2"/>
<evidence type="ECO:0000313" key="6">
    <source>
        <dbReference type="Proteomes" id="UP000278222"/>
    </source>
</evidence>
<dbReference type="InterPro" id="IPR015889">
    <property type="entry name" value="Intradiol_dOase_core"/>
</dbReference>
<keyword evidence="2 5" id="KW-0223">Dioxygenase</keyword>
<dbReference type="GO" id="GO:0018578">
    <property type="term" value="F:protocatechuate 3,4-dioxygenase activity"/>
    <property type="evidence" value="ECO:0007669"/>
    <property type="project" value="InterPro"/>
</dbReference>
<dbReference type="PROSITE" id="PS00083">
    <property type="entry name" value="INTRADIOL_DIOXYGENAS"/>
    <property type="match status" value="1"/>
</dbReference>
<evidence type="ECO:0000256" key="3">
    <source>
        <dbReference type="ARBA" id="ARBA00023002"/>
    </source>
</evidence>
<dbReference type="InterPro" id="IPR000627">
    <property type="entry name" value="Intradiol_dOase_C"/>
</dbReference>
<sequence length="186" mass="19991">MTLPVTPSQTVGPFVHLGFDPMTRADAAAGAAGPVVTLSGRVLDGQGQPIPDAVLEVWQANAAGRYDHPDDRRNVPLDPAFRGFLRVPTDAGGRYRLRTIRPGPVPGPGGRMQAPHLLVCLFMRGLLRHLYTRVYFAGDPANDGCPILALVPAGRRSTMVALPDGEGAYRWDIVMQGPSETVFLNL</sequence>
<comment type="caution">
    <text evidence="5">The sequence shown here is derived from an EMBL/GenBank/DDBJ whole genome shotgun (WGS) entry which is preliminary data.</text>
</comment>